<evidence type="ECO:0000313" key="1">
    <source>
        <dbReference type="EMBL" id="PIO26645.1"/>
    </source>
</evidence>
<protein>
    <submittedName>
        <fullName evidence="1">Uncharacterized protein</fullName>
    </submittedName>
</protein>
<dbReference type="OrthoDB" id="43122at2759"/>
<keyword evidence="2" id="KW-1185">Reference proteome</keyword>
<dbReference type="SUPFAM" id="SSF49562">
    <property type="entry name" value="C2 domain (Calcium/lipid-binding domain, CaLB)"/>
    <property type="match status" value="1"/>
</dbReference>
<sequence length="139" mass="15398">MFDFRFLLLEAAPLEDDDVKVTGRKLCAFKPVLSTIVTPFSVLNFRVWSHQTLKSDALLGSASLNLHETLLANNMKLEEVIVSLQLQGDRETVGDLSVCLNGLQVDPEILTNGDVTCVLDNARTQTDSTSIRQAFLVYL</sequence>
<dbReference type="EMBL" id="KV940590">
    <property type="protein sequence ID" value="PIO26645.1"/>
    <property type="molecule type" value="Genomic_DNA"/>
</dbReference>
<reference evidence="2" key="1">
    <citation type="journal article" date="2017" name="Nat. Commun.">
        <title>The North American bullfrog draft genome provides insight into hormonal regulation of long noncoding RNA.</title>
        <authorList>
            <person name="Hammond S.A."/>
            <person name="Warren R.L."/>
            <person name="Vandervalk B.P."/>
            <person name="Kucuk E."/>
            <person name="Khan H."/>
            <person name="Gibb E.A."/>
            <person name="Pandoh P."/>
            <person name="Kirk H."/>
            <person name="Zhao Y."/>
            <person name="Jones M."/>
            <person name="Mungall A.J."/>
            <person name="Coope R."/>
            <person name="Pleasance S."/>
            <person name="Moore R.A."/>
            <person name="Holt R.A."/>
            <person name="Round J.M."/>
            <person name="Ohora S."/>
            <person name="Walle B.V."/>
            <person name="Veldhoen N."/>
            <person name="Helbing C.C."/>
            <person name="Birol I."/>
        </authorList>
    </citation>
    <scope>NUCLEOTIDE SEQUENCE [LARGE SCALE GENOMIC DNA]</scope>
</reference>
<dbReference type="Proteomes" id="UP000228934">
    <property type="component" value="Unassembled WGS sequence"/>
</dbReference>
<proteinExistence type="predicted"/>
<dbReference type="Gene3D" id="2.60.40.150">
    <property type="entry name" value="C2 domain"/>
    <property type="match status" value="1"/>
</dbReference>
<organism evidence="1 2">
    <name type="scientific">Aquarana catesbeiana</name>
    <name type="common">American bullfrog</name>
    <name type="synonym">Rana catesbeiana</name>
    <dbReference type="NCBI Taxonomy" id="8400"/>
    <lineage>
        <taxon>Eukaryota</taxon>
        <taxon>Metazoa</taxon>
        <taxon>Chordata</taxon>
        <taxon>Craniata</taxon>
        <taxon>Vertebrata</taxon>
        <taxon>Euteleostomi</taxon>
        <taxon>Amphibia</taxon>
        <taxon>Batrachia</taxon>
        <taxon>Anura</taxon>
        <taxon>Neobatrachia</taxon>
        <taxon>Ranoidea</taxon>
        <taxon>Ranidae</taxon>
        <taxon>Aquarana</taxon>
    </lineage>
</organism>
<name>A0A2G9RFT2_AQUCT</name>
<dbReference type="InterPro" id="IPR035892">
    <property type="entry name" value="C2_domain_sf"/>
</dbReference>
<accession>A0A2G9RFT2</accession>
<dbReference type="AlphaFoldDB" id="A0A2G9RFT2"/>
<evidence type="ECO:0000313" key="2">
    <source>
        <dbReference type="Proteomes" id="UP000228934"/>
    </source>
</evidence>
<gene>
    <name evidence="1" type="ORF">AB205_0023490</name>
</gene>